<dbReference type="InterPro" id="IPR012340">
    <property type="entry name" value="NA-bd_OB-fold"/>
</dbReference>
<reference evidence="1" key="1">
    <citation type="journal article" date="2019" name="Sci. Rep.">
        <title>Draft genome of Tanacetum cinerariifolium, the natural source of mosquito coil.</title>
        <authorList>
            <person name="Yamashiro T."/>
            <person name="Shiraishi A."/>
            <person name="Satake H."/>
            <person name="Nakayama K."/>
        </authorList>
    </citation>
    <scope>NUCLEOTIDE SEQUENCE</scope>
</reference>
<comment type="caution">
    <text evidence="1">The sequence shown here is derived from an EMBL/GenBank/DDBJ whole genome shotgun (WGS) entry which is preliminary data.</text>
</comment>
<accession>A0A699HCN6</accession>
<organism evidence="1">
    <name type="scientific">Tanacetum cinerariifolium</name>
    <name type="common">Dalmatian daisy</name>
    <name type="synonym">Chrysanthemum cinerariifolium</name>
    <dbReference type="NCBI Taxonomy" id="118510"/>
    <lineage>
        <taxon>Eukaryota</taxon>
        <taxon>Viridiplantae</taxon>
        <taxon>Streptophyta</taxon>
        <taxon>Embryophyta</taxon>
        <taxon>Tracheophyta</taxon>
        <taxon>Spermatophyta</taxon>
        <taxon>Magnoliopsida</taxon>
        <taxon>eudicotyledons</taxon>
        <taxon>Gunneridae</taxon>
        <taxon>Pentapetalae</taxon>
        <taxon>asterids</taxon>
        <taxon>campanulids</taxon>
        <taxon>Asterales</taxon>
        <taxon>Asteraceae</taxon>
        <taxon>Asteroideae</taxon>
        <taxon>Anthemideae</taxon>
        <taxon>Anthemidinae</taxon>
        <taxon>Tanacetum</taxon>
    </lineage>
</organism>
<evidence type="ECO:0000313" key="1">
    <source>
        <dbReference type="EMBL" id="GEY03886.1"/>
    </source>
</evidence>
<name>A0A699HCN6_TANCI</name>
<dbReference type="EMBL" id="BKCJ010147336">
    <property type="protein sequence ID" value="GEY03886.1"/>
    <property type="molecule type" value="Genomic_DNA"/>
</dbReference>
<dbReference type="AlphaFoldDB" id="A0A699HCN6"/>
<sequence length="347" mass="38104">MVEDVGDVNKKKLVLPRPTREGGYMNVQVAMGYVNVGARSNSVLNVRVMASGVDICGRKIYIRTSSSCTVYDDDDILCIQELKAESSSVKPTNTVLAVESSLPREGTLENLLIQACNYQNNTVTFHCMVMIENFKNKKGGTTHPAVMQSAEKVPPDNLGNGSVKHVTGLLTIQFSVADDTTSTVVVMFNDTATKLILCSAKSLMVGDDEGADAYSDSNLPTTIRNLVGTTHVLEIKSHTYYEYGSFESFTCWKINSSDPVDDAASSSTPTLIADEASLSFKRLAKHLTVKTPSKPNEEKKKKGVSKCFITIQDTDRHSYLHYLTTFISFHYFMLELEDSDGDKACPT</sequence>
<proteinExistence type="predicted"/>
<gene>
    <name evidence="1" type="ORF">Tci_375860</name>
</gene>
<dbReference type="Gene3D" id="2.40.50.140">
    <property type="entry name" value="Nucleic acid-binding proteins"/>
    <property type="match status" value="1"/>
</dbReference>
<protein>
    <submittedName>
        <fullName evidence="1">Uncharacterized protein</fullName>
    </submittedName>
</protein>